<keyword evidence="3" id="KW-1185">Reference proteome</keyword>
<evidence type="ECO:0000313" key="3">
    <source>
        <dbReference type="Proteomes" id="UP000823399"/>
    </source>
</evidence>
<feature type="region of interest" description="Disordered" evidence="1">
    <location>
        <begin position="360"/>
        <end position="445"/>
    </location>
</feature>
<dbReference type="RefSeq" id="XP_041295263.1">
    <property type="nucleotide sequence ID" value="XM_041441237.1"/>
</dbReference>
<dbReference type="OrthoDB" id="10454073at2759"/>
<comment type="caution">
    <text evidence="2">The sequence shown here is derived from an EMBL/GenBank/DDBJ whole genome shotgun (WGS) entry which is preliminary data.</text>
</comment>
<feature type="compositionally biased region" description="Polar residues" evidence="1">
    <location>
        <begin position="417"/>
        <end position="438"/>
    </location>
</feature>
<protein>
    <submittedName>
        <fullName evidence="2">Uncharacterized protein</fullName>
    </submittedName>
</protein>
<feature type="compositionally biased region" description="Basic and acidic residues" evidence="1">
    <location>
        <begin position="260"/>
        <end position="269"/>
    </location>
</feature>
<evidence type="ECO:0000313" key="2">
    <source>
        <dbReference type="EMBL" id="KAG2112332.1"/>
    </source>
</evidence>
<feature type="compositionally biased region" description="Polar residues" evidence="1">
    <location>
        <begin position="164"/>
        <end position="187"/>
    </location>
</feature>
<gene>
    <name evidence="2" type="ORF">F5147DRAFT_771393</name>
</gene>
<feature type="compositionally biased region" description="Polar residues" evidence="1">
    <location>
        <begin position="298"/>
        <end position="315"/>
    </location>
</feature>
<feature type="compositionally biased region" description="Basic residues" evidence="1">
    <location>
        <begin position="226"/>
        <end position="235"/>
    </location>
</feature>
<dbReference type="EMBL" id="JABBWM010000015">
    <property type="protein sequence ID" value="KAG2112332.1"/>
    <property type="molecule type" value="Genomic_DNA"/>
</dbReference>
<dbReference type="GeneID" id="64703496"/>
<evidence type="ECO:0000256" key="1">
    <source>
        <dbReference type="SAM" id="MobiDB-lite"/>
    </source>
</evidence>
<feature type="compositionally biased region" description="Polar residues" evidence="1">
    <location>
        <begin position="201"/>
        <end position="219"/>
    </location>
</feature>
<feature type="region of interest" description="Disordered" evidence="1">
    <location>
        <begin position="143"/>
        <end position="317"/>
    </location>
</feature>
<name>A0A9P7FC74_9AGAM</name>
<reference evidence="2" key="1">
    <citation type="journal article" date="2020" name="New Phytol.">
        <title>Comparative genomics reveals dynamic genome evolution in host specialist ectomycorrhizal fungi.</title>
        <authorList>
            <person name="Lofgren L.A."/>
            <person name="Nguyen N.H."/>
            <person name="Vilgalys R."/>
            <person name="Ruytinx J."/>
            <person name="Liao H.L."/>
            <person name="Branco S."/>
            <person name="Kuo A."/>
            <person name="LaButti K."/>
            <person name="Lipzen A."/>
            <person name="Andreopoulos W."/>
            <person name="Pangilinan J."/>
            <person name="Riley R."/>
            <person name="Hundley H."/>
            <person name="Na H."/>
            <person name="Barry K."/>
            <person name="Grigoriev I.V."/>
            <person name="Stajich J.E."/>
            <person name="Kennedy P.G."/>
        </authorList>
    </citation>
    <scope>NUCLEOTIDE SEQUENCE</scope>
    <source>
        <strain evidence="2">FC423</strain>
    </source>
</reference>
<dbReference type="Proteomes" id="UP000823399">
    <property type="component" value="Unassembled WGS sequence"/>
</dbReference>
<dbReference type="AlphaFoldDB" id="A0A9P7FC74"/>
<proteinExistence type="predicted"/>
<feature type="compositionally biased region" description="Acidic residues" evidence="1">
    <location>
        <begin position="242"/>
        <end position="259"/>
    </location>
</feature>
<accession>A0A9P7FC74</accession>
<feature type="compositionally biased region" description="Polar residues" evidence="1">
    <location>
        <begin position="391"/>
        <end position="404"/>
    </location>
</feature>
<organism evidence="2 3">
    <name type="scientific">Suillus discolor</name>
    <dbReference type="NCBI Taxonomy" id="1912936"/>
    <lineage>
        <taxon>Eukaryota</taxon>
        <taxon>Fungi</taxon>
        <taxon>Dikarya</taxon>
        <taxon>Basidiomycota</taxon>
        <taxon>Agaricomycotina</taxon>
        <taxon>Agaricomycetes</taxon>
        <taxon>Agaricomycetidae</taxon>
        <taxon>Boletales</taxon>
        <taxon>Suillineae</taxon>
        <taxon>Suillaceae</taxon>
        <taxon>Suillus</taxon>
    </lineage>
</organism>
<sequence length="575" mass="62567">MSSHTESNAAMELVYNKMQDIVSKALKMQDGHPEHEKQAFSLAIELSSALGSHGQLATLILPMVLSIAAEIKDATHQRKFLRPINWRSLRHDDPRIDDHPLKEKARAYIANHTIEPATMPSLATGSSDMAYTSAAAAMVEVNPNPTAKPDHVARRFHTTPPRPSQIQSHTSSRPRSFGLVSSLTETQGKGKGKGKEAEPSTPHQPIASQNTCRKCSRSPTAPPNRAVKRRRKIQKSRVILSDTEDQDATDDQDEDEEDQDQRMEDDKLMRTAVSKAKGKQKAKGQSMLPSIVVKQKKNLPSTSKPAPGTSATSSPKRPWDCDLCLRAGVPCLPGIGKCTKRPIGACAHCHQSKLRCRPPTDTIVSPPAATTSQPEPTKKNITRSKSRARPVSSTRTRVGTQTSVVRDESVLLEMSSAGGQTDTRESSPNITDAQTPNSADDKSMAVDVDPMRRPDRSSVNIVPPADKDHIMHDMMADIDATGVGTGELDVMEESNVQVNIDSTAKVNSTVPPPVQQQELPPANFDLTGEQRLTGLEQRVLRRPLVGVCKLGWVFSTTTQDSSGDLGKTALVEMQG</sequence>